<dbReference type="PROSITE" id="PS00108">
    <property type="entry name" value="PROTEIN_KINASE_ST"/>
    <property type="match status" value="1"/>
</dbReference>
<dbReference type="GO" id="GO:0004672">
    <property type="term" value="F:protein kinase activity"/>
    <property type="evidence" value="ECO:0007669"/>
    <property type="project" value="InterPro"/>
</dbReference>
<proteinExistence type="predicted"/>
<feature type="transmembrane region" description="Helical" evidence="4">
    <location>
        <begin position="206"/>
        <end position="227"/>
    </location>
</feature>
<protein>
    <recommendedName>
        <fullName evidence="5">Protein kinase domain-containing protein</fullName>
    </recommendedName>
</protein>
<keyword evidence="4" id="KW-0812">Transmembrane</keyword>
<accession>A0A1Z5RHS4</accession>
<dbReference type="AlphaFoldDB" id="A0A1Z5RHS4"/>
<dbReference type="PANTHER" id="PTHR27007">
    <property type="match status" value="1"/>
</dbReference>
<sequence>MAQIVHGECANGGVGGGACPETQAFPTLRPWPPGRRVPAVNYNLPIDSSDNVLHPQSQAQDHDCRGEAFAAGCDRTVWSRPRLLPTPPSHLPGRLSRLSAMPSHCPHCLPTMPSPRPRLSSFEQFLLPMAIGLIACYGITITCLQHMSVVGLDGWCPRYGFMKRIVMAISLAVLLLPPVYSYILDLLWRSTILIVRSGYRNLNRKLLTVVSLLGLLLLGLVLGGIHLPSDNSLALTRGSGIKMLNNQKHSHDRMLLSFSHEAHGNIGKNDGRINADLRLTAGNADGSGQDQKALPHWTFNPNSNQSGKHYEEKRELQKQNGQGKSHLSVHQIIKTVVASIAVALALVVVCYIFVLLWCKCGQRVPINVPQVQHELCGVSGPRRFQFHELAAATDNFTDDKKLGQGGFGPVYRGFLRDEDRHVAIKLLSAETSWQGKKEFDAEVKVLTLLRHRNIVQLVGCCESNEGFLLVYELMAEGSLDKHLHNPVRVLSWQQRYKIILDLGSALLYLHRCCDKCIVHGDIKPENVMLDASFNAKLGDFGTARLMEHGAEPRTTEIVAGTRGYIDPEFVNNHLRCPDADIYSFGVTLLEIASGKRPASRQPSEASALPLWVRSLYDRHKLLDAADGKMNGEFDRQQMEHVLVTGLWCAHQDPSQRPSIEQAMDVLRCVDATLLPVLPMTRDAQQVHLLEELAYGDQTGEGASVEVAAASTCYLTSKDSAYLLAEE</sequence>
<evidence type="ECO:0000256" key="4">
    <source>
        <dbReference type="SAM" id="Phobius"/>
    </source>
</evidence>
<evidence type="ECO:0000256" key="3">
    <source>
        <dbReference type="SAM" id="MobiDB-lite"/>
    </source>
</evidence>
<reference evidence="7" key="2">
    <citation type="journal article" date="2018" name="Plant J.">
        <title>The Sorghum bicolor reference genome: improved assembly, gene annotations, a transcriptome atlas, and signatures of genome organization.</title>
        <authorList>
            <person name="McCormick R.F."/>
            <person name="Truong S.K."/>
            <person name="Sreedasyam A."/>
            <person name="Jenkins J."/>
            <person name="Shu S."/>
            <person name="Sims D."/>
            <person name="Kennedy M."/>
            <person name="Amirebrahimi M."/>
            <person name="Weers B.D."/>
            <person name="McKinley B."/>
            <person name="Mattison A."/>
            <person name="Morishige D.T."/>
            <person name="Grimwood J."/>
            <person name="Schmutz J."/>
            <person name="Mullet J.E."/>
        </authorList>
    </citation>
    <scope>NUCLEOTIDE SEQUENCE [LARGE SCALE GENOMIC DNA]</scope>
    <source>
        <strain evidence="7">cv. BTx623</strain>
    </source>
</reference>
<dbReference type="Proteomes" id="UP000000768">
    <property type="component" value="Chromosome 5"/>
</dbReference>
<dbReference type="PROSITE" id="PS50011">
    <property type="entry name" value="PROTEIN_KINASE_DOM"/>
    <property type="match status" value="1"/>
</dbReference>
<dbReference type="FunFam" id="1.10.510.10:FF:000522">
    <property type="entry name" value="L-type lectin-domain containing receptor kinase IX.1"/>
    <property type="match status" value="1"/>
</dbReference>
<name>A0A1Z5RHS4_SORBI</name>
<feature type="transmembrane region" description="Helical" evidence="4">
    <location>
        <begin position="332"/>
        <end position="357"/>
    </location>
</feature>
<dbReference type="Gene3D" id="1.10.510.10">
    <property type="entry name" value="Transferase(Phosphotransferase) domain 1"/>
    <property type="match status" value="1"/>
</dbReference>
<dbReference type="SUPFAM" id="SSF56112">
    <property type="entry name" value="Protein kinase-like (PK-like)"/>
    <property type="match status" value="1"/>
</dbReference>
<dbReference type="OrthoDB" id="671821at2759"/>
<dbReference type="InterPro" id="IPR000719">
    <property type="entry name" value="Prot_kinase_dom"/>
</dbReference>
<dbReference type="Gramene" id="OQU83091">
    <property type="protein sequence ID" value="OQU83091"/>
    <property type="gene ID" value="SORBI_3005G075700"/>
</dbReference>
<dbReference type="InterPro" id="IPR008271">
    <property type="entry name" value="Ser/Thr_kinase_AS"/>
</dbReference>
<reference evidence="6 7" key="1">
    <citation type="journal article" date="2009" name="Nature">
        <title>The Sorghum bicolor genome and the diversification of grasses.</title>
        <authorList>
            <person name="Paterson A.H."/>
            <person name="Bowers J.E."/>
            <person name="Bruggmann R."/>
            <person name="Dubchak I."/>
            <person name="Grimwood J."/>
            <person name="Gundlach H."/>
            <person name="Haberer G."/>
            <person name="Hellsten U."/>
            <person name="Mitros T."/>
            <person name="Poliakov A."/>
            <person name="Schmutz J."/>
            <person name="Spannagl M."/>
            <person name="Tang H."/>
            <person name="Wang X."/>
            <person name="Wicker T."/>
            <person name="Bharti A.K."/>
            <person name="Chapman J."/>
            <person name="Feltus F.A."/>
            <person name="Gowik U."/>
            <person name="Grigoriev I.V."/>
            <person name="Lyons E."/>
            <person name="Maher C.A."/>
            <person name="Martis M."/>
            <person name="Narechania A."/>
            <person name="Otillar R.P."/>
            <person name="Penning B.W."/>
            <person name="Salamov A.A."/>
            <person name="Wang Y."/>
            <person name="Zhang L."/>
            <person name="Carpita N.C."/>
            <person name="Freeling M."/>
            <person name="Gingle A.R."/>
            <person name="Hash C.T."/>
            <person name="Keller B."/>
            <person name="Klein P."/>
            <person name="Kresovich S."/>
            <person name="McCann M.C."/>
            <person name="Ming R."/>
            <person name="Peterson D.G."/>
            <person name="Mehboob-ur-Rahman"/>
            <person name="Ware D."/>
            <person name="Westhoff P."/>
            <person name="Mayer K.F."/>
            <person name="Messing J."/>
            <person name="Rokhsar D.S."/>
        </authorList>
    </citation>
    <scope>NUCLEOTIDE SEQUENCE [LARGE SCALE GENOMIC DNA]</scope>
    <source>
        <strain evidence="7">cv. BTx623</strain>
    </source>
</reference>
<evidence type="ECO:0000259" key="5">
    <source>
        <dbReference type="PROSITE" id="PS50011"/>
    </source>
</evidence>
<dbReference type="FunCoup" id="A0A1Z5RHS4">
    <property type="interactions" value="121"/>
</dbReference>
<evidence type="ECO:0000256" key="2">
    <source>
        <dbReference type="ARBA" id="ARBA00022840"/>
    </source>
</evidence>
<keyword evidence="2" id="KW-0067">ATP-binding</keyword>
<dbReference type="Pfam" id="PF00069">
    <property type="entry name" value="Pkinase"/>
    <property type="match status" value="1"/>
</dbReference>
<evidence type="ECO:0000313" key="7">
    <source>
        <dbReference type="Proteomes" id="UP000000768"/>
    </source>
</evidence>
<evidence type="ECO:0000313" key="6">
    <source>
        <dbReference type="EMBL" id="OQU83091.1"/>
    </source>
</evidence>
<keyword evidence="7" id="KW-1185">Reference proteome</keyword>
<feature type="domain" description="Protein kinase" evidence="5">
    <location>
        <begin position="396"/>
        <end position="673"/>
    </location>
</feature>
<dbReference type="Gene3D" id="3.30.200.20">
    <property type="entry name" value="Phosphorylase Kinase, domain 1"/>
    <property type="match status" value="1"/>
</dbReference>
<evidence type="ECO:0000256" key="1">
    <source>
        <dbReference type="ARBA" id="ARBA00022741"/>
    </source>
</evidence>
<keyword evidence="1" id="KW-0547">Nucleotide-binding</keyword>
<feature type="transmembrane region" description="Helical" evidence="4">
    <location>
        <begin position="165"/>
        <end position="183"/>
    </location>
</feature>
<feature type="transmembrane region" description="Helical" evidence="4">
    <location>
        <begin position="125"/>
        <end position="144"/>
    </location>
</feature>
<dbReference type="GO" id="GO:0005886">
    <property type="term" value="C:plasma membrane"/>
    <property type="evidence" value="ECO:0000318"/>
    <property type="project" value="GO_Central"/>
</dbReference>
<dbReference type="STRING" id="4558.A0A1Z5RHS4"/>
<dbReference type="InterPro" id="IPR050528">
    <property type="entry name" value="L-type_Lectin-RKs"/>
</dbReference>
<keyword evidence="4" id="KW-0472">Membrane</keyword>
<organism evidence="6 7">
    <name type="scientific">Sorghum bicolor</name>
    <name type="common">Sorghum</name>
    <name type="synonym">Sorghum vulgare</name>
    <dbReference type="NCBI Taxonomy" id="4558"/>
    <lineage>
        <taxon>Eukaryota</taxon>
        <taxon>Viridiplantae</taxon>
        <taxon>Streptophyta</taxon>
        <taxon>Embryophyta</taxon>
        <taxon>Tracheophyta</taxon>
        <taxon>Spermatophyta</taxon>
        <taxon>Magnoliopsida</taxon>
        <taxon>Liliopsida</taxon>
        <taxon>Poales</taxon>
        <taxon>Poaceae</taxon>
        <taxon>PACMAD clade</taxon>
        <taxon>Panicoideae</taxon>
        <taxon>Andropogonodae</taxon>
        <taxon>Andropogoneae</taxon>
        <taxon>Sorghinae</taxon>
        <taxon>Sorghum</taxon>
    </lineage>
</organism>
<dbReference type="FunFam" id="3.30.200.20:FF:000162">
    <property type="entry name" value="Adenine nucleotide alpha hydrolase-like domain kinase"/>
    <property type="match status" value="1"/>
</dbReference>
<feature type="region of interest" description="Disordered" evidence="3">
    <location>
        <begin position="286"/>
        <end position="323"/>
    </location>
</feature>
<gene>
    <name evidence="6" type="ORF">SORBI_3005G075700</name>
</gene>
<dbReference type="GO" id="GO:0005524">
    <property type="term" value="F:ATP binding"/>
    <property type="evidence" value="ECO:0007669"/>
    <property type="project" value="UniProtKB-KW"/>
</dbReference>
<dbReference type="SMART" id="SM00220">
    <property type="entry name" value="S_TKc"/>
    <property type="match status" value="1"/>
</dbReference>
<dbReference type="InParanoid" id="A0A1Z5RHS4"/>
<dbReference type="InterPro" id="IPR011009">
    <property type="entry name" value="Kinase-like_dom_sf"/>
</dbReference>
<keyword evidence="4" id="KW-1133">Transmembrane helix</keyword>
<dbReference type="EMBL" id="CM000764">
    <property type="protein sequence ID" value="OQU83091.1"/>
    <property type="molecule type" value="Genomic_DNA"/>
</dbReference>
<feature type="compositionally biased region" description="Basic and acidic residues" evidence="3">
    <location>
        <begin position="308"/>
        <end position="317"/>
    </location>
</feature>